<reference evidence="1" key="1">
    <citation type="submission" date="2011-11" db="EMBL/GenBank/DDBJ databases">
        <title>Construction and analysis of a metagenome of deep-sea sediment.</title>
        <authorList>
            <person name="Huo Y.-Y."/>
            <person name="Cheng H."/>
            <person name="Wu M."/>
        </authorList>
    </citation>
    <scope>NUCLEOTIDE SEQUENCE</scope>
</reference>
<protein>
    <submittedName>
        <fullName evidence="1">Uncharacterized protein</fullName>
    </submittedName>
</protein>
<proteinExistence type="predicted"/>
<accession>H9BX71</accession>
<dbReference type="EMBL" id="JQ085824">
    <property type="protein sequence ID" value="AFD03393.1"/>
    <property type="molecule type" value="Genomic_DNA"/>
</dbReference>
<organism evidence="1">
    <name type="scientific">uncultured bacterium W5-51b</name>
    <dbReference type="NCBI Taxonomy" id="1130999"/>
    <lineage>
        <taxon>Bacteria</taxon>
        <taxon>environmental samples</taxon>
    </lineage>
</organism>
<sequence>MAESTNDVGRDALATVAEAALILGVSKARAYELISHRLSDED</sequence>
<evidence type="ECO:0000313" key="1">
    <source>
        <dbReference type="EMBL" id="AFD03393.1"/>
    </source>
</evidence>
<name>H9BX71_9BACT</name>
<dbReference type="AlphaFoldDB" id="H9BX71"/>